<feature type="domain" description="HTH gntR-type" evidence="4">
    <location>
        <begin position="1"/>
        <end position="69"/>
    </location>
</feature>
<dbReference type="Pfam" id="PF00392">
    <property type="entry name" value="GntR"/>
    <property type="match status" value="1"/>
</dbReference>
<dbReference type="SUPFAM" id="SSF64288">
    <property type="entry name" value="Chorismate lyase-like"/>
    <property type="match status" value="1"/>
</dbReference>
<dbReference type="RefSeq" id="WP_379962883.1">
    <property type="nucleotide sequence ID" value="NZ_JBHSGT010000007.1"/>
</dbReference>
<sequence>MTKYEKIANILRGRIEEGIYPADSLLPNQIELVEEFQVSRVTIKKAINILAMEGLIYSQRGAGTRVLKRGIWGTENYSATEYDGLSQQMKDRNLSSQVISFEVQFPNDDIREKLLLDKHKPVYKIIRLRLLDGEPYVLEHTYMPTELVPDLNPSILEKSIYHYLHQELGITFAGAYRNLKADKADEFDKTYLNCQASDPVLEVEQVVYLTNGQPIEYSRSRNRYDQRSYSVLDVID</sequence>
<dbReference type="InterPro" id="IPR028978">
    <property type="entry name" value="Chorismate_lyase_/UTRA_dom_sf"/>
</dbReference>
<dbReference type="InterPro" id="IPR011663">
    <property type="entry name" value="UTRA"/>
</dbReference>
<protein>
    <submittedName>
        <fullName evidence="5">GntR family transcriptional regulator</fullName>
    </submittedName>
</protein>
<keyword evidence="1" id="KW-0805">Transcription regulation</keyword>
<dbReference type="PANTHER" id="PTHR44846:SF5">
    <property type="entry name" value="HTH-TYPE TRANSCRIPTIONAL REGULATOR GMUR"/>
    <property type="match status" value="1"/>
</dbReference>
<dbReference type="PROSITE" id="PS50949">
    <property type="entry name" value="HTH_GNTR"/>
    <property type="match status" value="1"/>
</dbReference>
<dbReference type="Proteomes" id="UP001596026">
    <property type="component" value="Unassembled WGS sequence"/>
</dbReference>
<dbReference type="InterPro" id="IPR050679">
    <property type="entry name" value="Bact_HTH_transcr_reg"/>
</dbReference>
<evidence type="ECO:0000256" key="1">
    <source>
        <dbReference type="ARBA" id="ARBA00023015"/>
    </source>
</evidence>
<dbReference type="SUPFAM" id="SSF46785">
    <property type="entry name" value="Winged helix' DNA-binding domain"/>
    <property type="match status" value="1"/>
</dbReference>
<dbReference type="Pfam" id="PF07702">
    <property type="entry name" value="UTRA"/>
    <property type="match status" value="1"/>
</dbReference>
<name>A0ABV9M035_9ENTE</name>
<dbReference type="CDD" id="cd07377">
    <property type="entry name" value="WHTH_GntR"/>
    <property type="match status" value="1"/>
</dbReference>
<evidence type="ECO:0000259" key="4">
    <source>
        <dbReference type="PROSITE" id="PS50949"/>
    </source>
</evidence>
<evidence type="ECO:0000256" key="3">
    <source>
        <dbReference type="ARBA" id="ARBA00023163"/>
    </source>
</evidence>
<evidence type="ECO:0000256" key="2">
    <source>
        <dbReference type="ARBA" id="ARBA00023125"/>
    </source>
</evidence>
<reference evidence="6" key="1">
    <citation type="journal article" date="2019" name="Int. J. Syst. Evol. Microbiol.">
        <title>The Global Catalogue of Microorganisms (GCM) 10K type strain sequencing project: providing services to taxonomists for standard genome sequencing and annotation.</title>
        <authorList>
            <consortium name="The Broad Institute Genomics Platform"/>
            <consortium name="The Broad Institute Genome Sequencing Center for Infectious Disease"/>
            <person name="Wu L."/>
            <person name="Ma J."/>
        </authorList>
    </citation>
    <scope>NUCLEOTIDE SEQUENCE [LARGE SCALE GENOMIC DNA]</scope>
    <source>
        <strain evidence="6">CGMCC 1.19061</strain>
    </source>
</reference>
<dbReference type="InterPro" id="IPR036390">
    <property type="entry name" value="WH_DNA-bd_sf"/>
</dbReference>
<organism evidence="5 6">
    <name type="scientific">Enterococcus eurekensis</name>
    <dbReference type="NCBI Taxonomy" id="1159753"/>
    <lineage>
        <taxon>Bacteria</taxon>
        <taxon>Bacillati</taxon>
        <taxon>Bacillota</taxon>
        <taxon>Bacilli</taxon>
        <taxon>Lactobacillales</taxon>
        <taxon>Enterococcaceae</taxon>
        <taxon>Enterococcus</taxon>
    </lineage>
</organism>
<evidence type="ECO:0000313" key="5">
    <source>
        <dbReference type="EMBL" id="MFC4709171.1"/>
    </source>
</evidence>
<comment type="caution">
    <text evidence="5">The sequence shown here is derived from an EMBL/GenBank/DDBJ whole genome shotgun (WGS) entry which is preliminary data.</text>
</comment>
<gene>
    <name evidence="5" type="ORF">ACFO3L_00725</name>
</gene>
<keyword evidence="6" id="KW-1185">Reference proteome</keyword>
<keyword evidence="3" id="KW-0804">Transcription</keyword>
<proteinExistence type="predicted"/>
<dbReference type="InterPro" id="IPR036388">
    <property type="entry name" value="WH-like_DNA-bd_sf"/>
</dbReference>
<evidence type="ECO:0000313" key="6">
    <source>
        <dbReference type="Proteomes" id="UP001596026"/>
    </source>
</evidence>
<keyword evidence="2" id="KW-0238">DNA-binding</keyword>
<accession>A0ABV9M035</accession>
<dbReference type="SMART" id="SM00345">
    <property type="entry name" value="HTH_GNTR"/>
    <property type="match status" value="1"/>
</dbReference>
<dbReference type="Gene3D" id="1.10.10.10">
    <property type="entry name" value="Winged helix-like DNA-binding domain superfamily/Winged helix DNA-binding domain"/>
    <property type="match status" value="1"/>
</dbReference>
<dbReference type="PRINTS" id="PR00035">
    <property type="entry name" value="HTHGNTR"/>
</dbReference>
<dbReference type="SMART" id="SM00866">
    <property type="entry name" value="UTRA"/>
    <property type="match status" value="1"/>
</dbReference>
<dbReference type="EMBL" id="JBHSGT010000007">
    <property type="protein sequence ID" value="MFC4709171.1"/>
    <property type="molecule type" value="Genomic_DNA"/>
</dbReference>
<dbReference type="Gene3D" id="3.40.1410.10">
    <property type="entry name" value="Chorismate lyase-like"/>
    <property type="match status" value="1"/>
</dbReference>
<dbReference type="PANTHER" id="PTHR44846">
    <property type="entry name" value="MANNOSYL-D-GLYCERATE TRANSPORT/METABOLISM SYSTEM REPRESSOR MNGR-RELATED"/>
    <property type="match status" value="1"/>
</dbReference>
<dbReference type="InterPro" id="IPR000524">
    <property type="entry name" value="Tscrpt_reg_HTH_GntR"/>
</dbReference>